<protein>
    <recommendedName>
        <fullName evidence="1">DUF7041 domain-containing protein</fullName>
    </recommendedName>
</protein>
<organism evidence="2 3">
    <name type="scientific">Hymenolepis diminuta</name>
    <name type="common">Rat tapeworm</name>
    <dbReference type="NCBI Taxonomy" id="6216"/>
    <lineage>
        <taxon>Eukaryota</taxon>
        <taxon>Metazoa</taxon>
        <taxon>Spiralia</taxon>
        <taxon>Lophotrochozoa</taxon>
        <taxon>Platyhelminthes</taxon>
        <taxon>Cestoda</taxon>
        <taxon>Eucestoda</taxon>
        <taxon>Cyclophyllidea</taxon>
        <taxon>Hymenolepididae</taxon>
        <taxon>Hymenolepis</taxon>
    </lineage>
</organism>
<evidence type="ECO:0000313" key="2">
    <source>
        <dbReference type="EMBL" id="VUZ51376.1"/>
    </source>
</evidence>
<proteinExistence type="predicted"/>
<name>A0A564YW32_HYMDI</name>
<keyword evidence="3" id="KW-1185">Reference proteome</keyword>
<dbReference type="AlphaFoldDB" id="A0A564YW32"/>
<feature type="domain" description="DUF7041" evidence="1">
    <location>
        <begin position="2"/>
        <end position="69"/>
    </location>
</feature>
<evidence type="ECO:0000259" key="1">
    <source>
        <dbReference type="Pfam" id="PF23055"/>
    </source>
</evidence>
<sequence length="73" mass="8318">MVLESHFKNNDIRRQISKFHILIETIPPSLIVDFTNVIQKPSQNPNDDLKAAILQHTQLSAAKRIGKLIQQVC</sequence>
<dbReference type="EMBL" id="CABIJS010000443">
    <property type="protein sequence ID" value="VUZ51376.1"/>
    <property type="molecule type" value="Genomic_DNA"/>
</dbReference>
<reference evidence="2 3" key="1">
    <citation type="submission" date="2019-07" db="EMBL/GenBank/DDBJ databases">
        <authorList>
            <person name="Jastrzebski P J."/>
            <person name="Paukszto L."/>
            <person name="Jastrzebski P J."/>
        </authorList>
    </citation>
    <scope>NUCLEOTIDE SEQUENCE [LARGE SCALE GENOMIC DNA]</scope>
    <source>
        <strain evidence="2 3">WMS-il1</strain>
    </source>
</reference>
<dbReference type="InterPro" id="IPR055469">
    <property type="entry name" value="DUF7041"/>
</dbReference>
<accession>A0A564YW32</accession>
<gene>
    <name evidence="2" type="ORF">WMSIL1_LOCUS10038</name>
</gene>
<dbReference type="Pfam" id="PF23055">
    <property type="entry name" value="DUF7041"/>
    <property type="match status" value="1"/>
</dbReference>
<dbReference type="Proteomes" id="UP000321570">
    <property type="component" value="Unassembled WGS sequence"/>
</dbReference>
<evidence type="ECO:0000313" key="3">
    <source>
        <dbReference type="Proteomes" id="UP000321570"/>
    </source>
</evidence>